<gene>
    <name evidence="1" type="ordered locus">swp_1033</name>
</gene>
<evidence type="ECO:0000313" key="1">
    <source>
        <dbReference type="EMBL" id="ACJ27836.1"/>
    </source>
</evidence>
<dbReference type="HOGENOM" id="CLU_849646_0_0_6"/>
<dbReference type="InterPro" id="IPR026337">
    <property type="entry name" value="AKG_HExxH"/>
</dbReference>
<organism evidence="1 2">
    <name type="scientific">Shewanella piezotolerans (strain WP3 / JCM 13877)</name>
    <dbReference type="NCBI Taxonomy" id="225849"/>
    <lineage>
        <taxon>Bacteria</taxon>
        <taxon>Pseudomonadati</taxon>
        <taxon>Pseudomonadota</taxon>
        <taxon>Gammaproteobacteria</taxon>
        <taxon>Alteromonadales</taxon>
        <taxon>Shewanellaceae</taxon>
        <taxon>Shewanella</taxon>
    </lineage>
</organism>
<dbReference type="Proteomes" id="UP000000753">
    <property type="component" value="Chromosome"/>
</dbReference>
<dbReference type="RefSeq" id="WP_020911214.1">
    <property type="nucleotide sequence ID" value="NC_011566.1"/>
</dbReference>
<evidence type="ECO:0008006" key="3">
    <source>
        <dbReference type="Google" id="ProtNLM"/>
    </source>
</evidence>
<proteinExistence type="predicted"/>
<dbReference type="eggNOG" id="ENOG50331WD">
    <property type="taxonomic scope" value="Bacteria"/>
</dbReference>
<keyword evidence="2" id="KW-1185">Reference proteome</keyword>
<dbReference type="AlphaFoldDB" id="B8CJ74"/>
<dbReference type="KEGG" id="swp:swp_1033"/>
<reference evidence="1 2" key="1">
    <citation type="journal article" date="2008" name="PLoS ONE">
        <title>Environmental adaptation: genomic analysis of the piezotolerant and psychrotolerant deep-sea iron reducing bacterium Shewanella piezotolerans WP3.</title>
        <authorList>
            <person name="Wang F."/>
            <person name="Wang J."/>
            <person name="Jian H."/>
            <person name="Zhang B."/>
            <person name="Li S."/>
            <person name="Wang F."/>
            <person name="Zeng X."/>
            <person name="Gao L."/>
            <person name="Bartlett D.H."/>
            <person name="Yu J."/>
            <person name="Hu S."/>
            <person name="Xiao X."/>
        </authorList>
    </citation>
    <scope>NUCLEOTIDE SEQUENCE [LARGE SCALE GENOMIC DNA]</scope>
    <source>
        <strain evidence="2">WP3 / JCM 13877</strain>
    </source>
</reference>
<dbReference type="EMBL" id="CP000472">
    <property type="protein sequence ID" value="ACJ27836.1"/>
    <property type="molecule type" value="Genomic_DNA"/>
</dbReference>
<accession>B8CJ74</accession>
<sequence length="327" mass="37744">MAELHAFSSPLEDPHRVELVELISASQFIAIGNRINMLHEKLFGEANQEILERIESIESGKINATYWNKECGRQMLCFNGSEFSKKQTLKICNDFLNIPDCYASKNNHNYIKLASKEIIFGRLNKETWEVWADNIHQDTELSDNDYKELALALSMMETHTNDYYSWIHDVLNEIIPVKRPNPDTLVSGSIRYRYGAVEIAFPSNRFEITEMLIHECSHQYFNLAFSLGDMVIKGAPEVYSPLKDKERPLFFLLTGYHAFANVLIAYDSLKRAGFNEEIKDRNTKALNYVLELEEGILANKEYLTDLGLSIFTPLYEAVNRINEDEYV</sequence>
<protein>
    <recommendedName>
        <fullName evidence="3">HEXXH motif domain-containing protein</fullName>
    </recommendedName>
</protein>
<dbReference type="OrthoDB" id="5651686at2"/>
<dbReference type="STRING" id="225849.swp_1033"/>
<evidence type="ECO:0000313" key="2">
    <source>
        <dbReference type="Proteomes" id="UP000000753"/>
    </source>
</evidence>
<dbReference type="NCBIfam" id="TIGR04267">
    <property type="entry name" value="mod_HExxH"/>
    <property type="match status" value="1"/>
</dbReference>
<name>B8CJ74_SHEPW</name>